<feature type="transmembrane region" description="Helical" evidence="1">
    <location>
        <begin position="34"/>
        <end position="59"/>
    </location>
</feature>
<dbReference type="EMBL" id="WKJJ01000013">
    <property type="protein sequence ID" value="MRV74167.1"/>
    <property type="molecule type" value="Genomic_DNA"/>
</dbReference>
<evidence type="ECO:0000256" key="1">
    <source>
        <dbReference type="SAM" id="Phobius"/>
    </source>
</evidence>
<keyword evidence="1" id="KW-1133">Transmembrane helix</keyword>
<evidence type="ECO:0000313" key="2">
    <source>
        <dbReference type="EMBL" id="MRV74167.1"/>
    </source>
</evidence>
<accession>A0A7X2IQZ7</accession>
<dbReference type="Proteomes" id="UP000446768">
    <property type="component" value="Unassembled WGS sequence"/>
</dbReference>
<keyword evidence="3" id="KW-1185">Reference proteome</keyword>
<sequence>MFAKFLSIFTLAMIELWAAVPLGIKLDVDPVAVGALTIAGAIAGTLVAAFAGGLVNKLLRLRTKDPTKGTAGWLVQKGPWAIGLLGPLLLGATISAALASSLGLSRRVWMPLLVAGICVWTVAVTVLTVHGFDLIAGQSAASF</sequence>
<dbReference type="RefSeq" id="WP_154377480.1">
    <property type="nucleotide sequence ID" value="NZ_WKJJ01000013.1"/>
</dbReference>
<proteinExistence type="predicted"/>
<dbReference type="AlphaFoldDB" id="A0A7X2IQZ7"/>
<organism evidence="2 3">
    <name type="scientific">Pseudoduganella rivuli</name>
    <dbReference type="NCBI Taxonomy" id="2666085"/>
    <lineage>
        <taxon>Bacteria</taxon>
        <taxon>Pseudomonadati</taxon>
        <taxon>Pseudomonadota</taxon>
        <taxon>Betaproteobacteria</taxon>
        <taxon>Burkholderiales</taxon>
        <taxon>Oxalobacteraceae</taxon>
        <taxon>Telluria group</taxon>
        <taxon>Pseudoduganella</taxon>
    </lineage>
</organism>
<evidence type="ECO:0008006" key="4">
    <source>
        <dbReference type="Google" id="ProtNLM"/>
    </source>
</evidence>
<keyword evidence="1" id="KW-0472">Membrane</keyword>
<reference evidence="2 3" key="1">
    <citation type="submission" date="2019-11" db="EMBL/GenBank/DDBJ databases">
        <title>Novel species isolated from a subtropical stream in China.</title>
        <authorList>
            <person name="Lu H."/>
        </authorList>
    </citation>
    <scope>NUCLEOTIDE SEQUENCE [LARGE SCALE GENOMIC DNA]</scope>
    <source>
        <strain evidence="2 3">FT92W</strain>
    </source>
</reference>
<protein>
    <recommendedName>
        <fullName evidence="4">Small multi-drug export protein</fullName>
    </recommendedName>
</protein>
<comment type="caution">
    <text evidence="2">The sequence shown here is derived from an EMBL/GenBank/DDBJ whole genome shotgun (WGS) entry which is preliminary data.</text>
</comment>
<name>A0A7X2IQZ7_9BURK</name>
<feature type="transmembrane region" description="Helical" evidence="1">
    <location>
        <begin position="108"/>
        <end position="129"/>
    </location>
</feature>
<feature type="transmembrane region" description="Helical" evidence="1">
    <location>
        <begin position="80"/>
        <end position="102"/>
    </location>
</feature>
<evidence type="ECO:0000313" key="3">
    <source>
        <dbReference type="Proteomes" id="UP000446768"/>
    </source>
</evidence>
<keyword evidence="1" id="KW-0812">Transmembrane</keyword>
<gene>
    <name evidence="2" type="ORF">GJ700_20875</name>
</gene>